<dbReference type="KEGG" id="crq:GCK72_005048"/>
<dbReference type="GeneID" id="9821520"/>
<dbReference type="RefSeq" id="XP_003116952.2">
    <property type="nucleotide sequence ID" value="XM_003116904.2"/>
</dbReference>
<protein>
    <submittedName>
        <fullName evidence="2">Uncharacterized protein</fullName>
    </submittedName>
</protein>
<proteinExistence type="predicted"/>
<name>A0A6A5HE55_CAERE</name>
<feature type="compositionally biased region" description="Basic and acidic residues" evidence="1">
    <location>
        <begin position="190"/>
        <end position="201"/>
    </location>
</feature>
<dbReference type="EMBL" id="WUAV01000002">
    <property type="protein sequence ID" value="KAF1765096.1"/>
    <property type="molecule type" value="Genomic_DNA"/>
</dbReference>
<organism evidence="2 3">
    <name type="scientific">Caenorhabditis remanei</name>
    <name type="common">Caenorhabditis vulgaris</name>
    <dbReference type="NCBI Taxonomy" id="31234"/>
    <lineage>
        <taxon>Eukaryota</taxon>
        <taxon>Metazoa</taxon>
        <taxon>Ecdysozoa</taxon>
        <taxon>Nematoda</taxon>
        <taxon>Chromadorea</taxon>
        <taxon>Rhabditida</taxon>
        <taxon>Rhabditina</taxon>
        <taxon>Rhabditomorpha</taxon>
        <taxon>Rhabditoidea</taxon>
        <taxon>Rhabditidae</taxon>
        <taxon>Peloderinae</taxon>
        <taxon>Caenorhabditis</taxon>
    </lineage>
</organism>
<comment type="caution">
    <text evidence="2">The sequence shown here is derived from an EMBL/GenBank/DDBJ whole genome shotgun (WGS) entry which is preliminary data.</text>
</comment>
<dbReference type="Proteomes" id="UP000483820">
    <property type="component" value="Chromosome II"/>
</dbReference>
<dbReference type="AlphaFoldDB" id="A0A6A5HE55"/>
<evidence type="ECO:0000256" key="1">
    <source>
        <dbReference type="SAM" id="MobiDB-lite"/>
    </source>
</evidence>
<evidence type="ECO:0000313" key="2">
    <source>
        <dbReference type="EMBL" id="KAF1765096.1"/>
    </source>
</evidence>
<dbReference type="PANTHER" id="PTHR38608">
    <property type="entry name" value="PROTEIN CBG07207"/>
    <property type="match status" value="1"/>
</dbReference>
<sequence length="214" mass="23680">MIGMMNSGAESSVEFYAAARQSSLYEPRKKSNQSRTYTPEGRVLVNGAPLSPTLDADDLWKNMIIKAAAQKMIKENCEKKESGPMATIRRLSEKLKLKKSKSSAAMMNLDLNLDIPEVTEVESSSKAPLPTQSSIPSQFVTNIKIEEVDPSVFFVQPSESVDRPQMLFDESSVLARLLEESSRIDRMEKEFAEKDSGKGSIDDDSSASVVVHKL</sequence>
<evidence type="ECO:0000313" key="3">
    <source>
        <dbReference type="Proteomes" id="UP000483820"/>
    </source>
</evidence>
<feature type="region of interest" description="Disordered" evidence="1">
    <location>
        <begin position="190"/>
        <end position="214"/>
    </location>
</feature>
<reference evidence="2 3" key="1">
    <citation type="submission" date="2019-12" db="EMBL/GenBank/DDBJ databases">
        <title>Chromosome-level assembly of the Caenorhabditis remanei genome.</title>
        <authorList>
            <person name="Teterina A.A."/>
            <person name="Willis J.H."/>
            <person name="Phillips P.C."/>
        </authorList>
    </citation>
    <scope>NUCLEOTIDE SEQUENCE [LARGE SCALE GENOMIC DNA]</scope>
    <source>
        <strain evidence="2 3">PX506</strain>
        <tissue evidence="2">Whole organism</tissue>
    </source>
</reference>
<gene>
    <name evidence="2" type="ORF">GCK72_005048</name>
</gene>
<accession>A0A6A5HE55</accession>
<dbReference type="PANTHER" id="PTHR38608:SF1">
    <property type="entry name" value="PROTEIN CBG00664"/>
    <property type="match status" value="1"/>
</dbReference>
<dbReference type="CTD" id="9821520"/>